<keyword evidence="3" id="KW-0884">PQQ biosynthesis</keyword>
<evidence type="ECO:0000313" key="5">
    <source>
        <dbReference type="EMBL" id="MBB4932341.1"/>
    </source>
</evidence>
<dbReference type="Gene3D" id="1.10.10.1150">
    <property type="entry name" value="Coenzyme PQQ synthesis protein D (PqqD)"/>
    <property type="match status" value="1"/>
</dbReference>
<evidence type="ECO:0000256" key="3">
    <source>
        <dbReference type="ARBA" id="ARBA00022905"/>
    </source>
</evidence>
<gene>
    <name evidence="5" type="ORF">F4561_003161</name>
</gene>
<dbReference type="EMBL" id="JACHJT010000001">
    <property type="protein sequence ID" value="MBB4932341.1"/>
    <property type="molecule type" value="Genomic_DNA"/>
</dbReference>
<evidence type="ECO:0000256" key="2">
    <source>
        <dbReference type="ARBA" id="ARBA00011741"/>
    </source>
</evidence>
<dbReference type="RefSeq" id="WP_184579700.1">
    <property type="nucleotide sequence ID" value="NZ_JACHJT010000001.1"/>
</dbReference>
<accession>A0A7W7W326</accession>
<dbReference type="InterPro" id="IPR022479">
    <property type="entry name" value="PqqD_bac"/>
</dbReference>
<dbReference type="GO" id="GO:0018189">
    <property type="term" value="P:pyrroloquinoline quinone biosynthetic process"/>
    <property type="evidence" value="ECO:0007669"/>
    <property type="project" value="UniProtKB-UniPathway"/>
</dbReference>
<sequence length="108" mass="11848">MPSTEHTQIEWTETATGAGLRPSSQPGLSAHLRLTFDRVRERHVLLGPESVLVLNPTGAAILELCDGRRTVTGIVRELERRYDRVVGREVVDFLARLAAKGCVEVGDA</sequence>
<dbReference type="InterPro" id="IPR041881">
    <property type="entry name" value="PqqD_sf"/>
</dbReference>
<evidence type="ECO:0000256" key="4">
    <source>
        <dbReference type="SAM" id="MobiDB-lite"/>
    </source>
</evidence>
<comment type="pathway">
    <text evidence="1">Cofactor biosynthesis; pyrroloquinoline quinone biosynthesis.</text>
</comment>
<proteinExistence type="predicted"/>
<name>A0A7W7W326_9ACTN</name>
<keyword evidence="6" id="KW-1185">Reference proteome</keyword>
<dbReference type="Proteomes" id="UP000523007">
    <property type="component" value="Unassembled WGS sequence"/>
</dbReference>
<evidence type="ECO:0000313" key="6">
    <source>
        <dbReference type="Proteomes" id="UP000523007"/>
    </source>
</evidence>
<dbReference type="UniPathway" id="UPA00539"/>
<reference evidence="5 6" key="1">
    <citation type="submission" date="2020-08" db="EMBL/GenBank/DDBJ databases">
        <title>Sequencing the genomes of 1000 actinobacteria strains.</title>
        <authorList>
            <person name="Klenk H.-P."/>
        </authorList>
    </citation>
    <scope>NUCLEOTIDE SEQUENCE [LARGE SCALE GENOMIC DNA]</scope>
    <source>
        <strain evidence="5 6">DSM 102030</strain>
    </source>
</reference>
<feature type="region of interest" description="Disordered" evidence="4">
    <location>
        <begin position="1"/>
        <end position="26"/>
    </location>
</feature>
<evidence type="ECO:0000256" key="1">
    <source>
        <dbReference type="ARBA" id="ARBA00004886"/>
    </source>
</evidence>
<protein>
    <submittedName>
        <fullName evidence="5">Pyrroloquinoline quinone biosynthesis protein D</fullName>
    </submittedName>
</protein>
<comment type="subunit">
    <text evidence="2">Monomer. Interacts with PqqE.</text>
</comment>
<dbReference type="InterPro" id="IPR008792">
    <property type="entry name" value="PQQD"/>
</dbReference>
<comment type="caution">
    <text evidence="5">The sequence shown here is derived from an EMBL/GenBank/DDBJ whole genome shotgun (WGS) entry which is preliminary data.</text>
</comment>
<dbReference type="Pfam" id="PF05402">
    <property type="entry name" value="PqqD"/>
    <property type="match status" value="1"/>
</dbReference>
<dbReference type="NCBIfam" id="TIGR03859">
    <property type="entry name" value="PQQ_PqqD"/>
    <property type="match status" value="1"/>
</dbReference>
<dbReference type="GO" id="GO:0048038">
    <property type="term" value="F:quinone binding"/>
    <property type="evidence" value="ECO:0007669"/>
    <property type="project" value="InterPro"/>
</dbReference>
<feature type="compositionally biased region" description="Polar residues" evidence="4">
    <location>
        <begin position="1"/>
        <end position="15"/>
    </location>
</feature>
<dbReference type="AlphaFoldDB" id="A0A7W7W326"/>
<organism evidence="5 6">
    <name type="scientific">Lipingzhangella halophila</name>
    <dbReference type="NCBI Taxonomy" id="1783352"/>
    <lineage>
        <taxon>Bacteria</taxon>
        <taxon>Bacillati</taxon>
        <taxon>Actinomycetota</taxon>
        <taxon>Actinomycetes</taxon>
        <taxon>Streptosporangiales</taxon>
        <taxon>Nocardiopsidaceae</taxon>
        <taxon>Lipingzhangella</taxon>
    </lineage>
</organism>